<sequence length="46" mass="5111">MKPIVPARMIVSMKIMISFIKMGKNIIKKIEAADKPMIILTPPDSA</sequence>
<organism evidence="1">
    <name type="scientific">marine sediment metagenome</name>
    <dbReference type="NCBI Taxonomy" id="412755"/>
    <lineage>
        <taxon>unclassified sequences</taxon>
        <taxon>metagenomes</taxon>
        <taxon>ecological metagenomes</taxon>
    </lineage>
</organism>
<protein>
    <submittedName>
        <fullName evidence="1">Uncharacterized protein</fullName>
    </submittedName>
</protein>
<proteinExistence type="predicted"/>
<feature type="non-terminal residue" evidence="1">
    <location>
        <position position="46"/>
    </location>
</feature>
<reference evidence="1" key="1">
    <citation type="journal article" date="2014" name="Front. Microbiol.">
        <title>High frequency of phylogenetically diverse reductive dehalogenase-homologous genes in deep subseafloor sedimentary metagenomes.</title>
        <authorList>
            <person name="Kawai M."/>
            <person name="Futagami T."/>
            <person name="Toyoda A."/>
            <person name="Takaki Y."/>
            <person name="Nishi S."/>
            <person name="Hori S."/>
            <person name="Arai W."/>
            <person name="Tsubouchi T."/>
            <person name="Morono Y."/>
            <person name="Uchiyama I."/>
            <person name="Ito T."/>
            <person name="Fujiyama A."/>
            <person name="Inagaki F."/>
            <person name="Takami H."/>
        </authorList>
    </citation>
    <scope>NUCLEOTIDE SEQUENCE</scope>
    <source>
        <strain evidence="1">Expedition CK06-06</strain>
    </source>
</reference>
<dbReference type="AlphaFoldDB" id="X1H0B1"/>
<name>X1H0B1_9ZZZZ</name>
<accession>X1H0B1</accession>
<evidence type="ECO:0000313" key="1">
    <source>
        <dbReference type="EMBL" id="GAH38713.1"/>
    </source>
</evidence>
<gene>
    <name evidence="1" type="ORF">S03H2_24469</name>
</gene>
<dbReference type="EMBL" id="BARU01013600">
    <property type="protein sequence ID" value="GAH38713.1"/>
    <property type="molecule type" value="Genomic_DNA"/>
</dbReference>
<comment type="caution">
    <text evidence="1">The sequence shown here is derived from an EMBL/GenBank/DDBJ whole genome shotgun (WGS) entry which is preliminary data.</text>
</comment>